<accession>A0A1C4XGG5</accession>
<dbReference type="EMBL" id="FMCX01000003">
    <property type="protein sequence ID" value="SCF07649.1"/>
    <property type="molecule type" value="Genomic_DNA"/>
</dbReference>
<sequence>MSFVGVLLVLAACVVAWYGVRRARDEQKQYQPVVGRAAARPLVMIVHLMVAAALLGAGVVLIVR</sequence>
<keyword evidence="1" id="KW-1133">Transmembrane helix</keyword>
<dbReference type="STRING" id="262898.GA0070564_10382"/>
<dbReference type="AlphaFoldDB" id="A0A1C4XGG5"/>
<evidence type="ECO:0000256" key="1">
    <source>
        <dbReference type="SAM" id="Phobius"/>
    </source>
</evidence>
<name>A0A1C4XGG5_9ACTN</name>
<organism evidence="2 3">
    <name type="scientific">Micromonospora mirobrigensis</name>
    <dbReference type="NCBI Taxonomy" id="262898"/>
    <lineage>
        <taxon>Bacteria</taxon>
        <taxon>Bacillati</taxon>
        <taxon>Actinomycetota</taxon>
        <taxon>Actinomycetes</taxon>
        <taxon>Micromonosporales</taxon>
        <taxon>Micromonosporaceae</taxon>
        <taxon>Micromonospora</taxon>
    </lineage>
</organism>
<keyword evidence="1" id="KW-0472">Membrane</keyword>
<feature type="transmembrane region" description="Helical" evidence="1">
    <location>
        <begin position="38"/>
        <end position="63"/>
    </location>
</feature>
<evidence type="ECO:0000313" key="3">
    <source>
        <dbReference type="Proteomes" id="UP000199504"/>
    </source>
</evidence>
<keyword evidence="1" id="KW-0812">Transmembrane</keyword>
<keyword evidence="3" id="KW-1185">Reference proteome</keyword>
<protein>
    <submittedName>
        <fullName evidence="2">Uncharacterized protein</fullName>
    </submittedName>
</protein>
<evidence type="ECO:0000313" key="2">
    <source>
        <dbReference type="EMBL" id="SCF07649.1"/>
    </source>
</evidence>
<reference evidence="3" key="1">
    <citation type="submission" date="2016-06" db="EMBL/GenBank/DDBJ databases">
        <authorList>
            <person name="Varghese N."/>
            <person name="Submissions Spin"/>
        </authorList>
    </citation>
    <scope>NUCLEOTIDE SEQUENCE [LARGE SCALE GENOMIC DNA]</scope>
    <source>
        <strain evidence="3">DSM 44830</strain>
    </source>
</reference>
<gene>
    <name evidence="2" type="ORF">GA0070564_10382</name>
</gene>
<proteinExistence type="predicted"/>
<dbReference type="Proteomes" id="UP000199504">
    <property type="component" value="Unassembled WGS sequence"/>
</dbReference>
<dbReference type="RefSeq" id="WP_141714760.1">
    <property type="nucleotide sequence ID" value="NZ_FMCX01000003.1"/>
</dbReference>